<gene>
    <name evidence="2" type="ORF">IAB89_07545</name>
</gene>
<evidence type="ECO:0000259" key="1">
    <source>
        <dbReference type="Pfam" id="PF12146"/>
    </source>
</evidence>
<dbReference type="Pfam" id="PF12146">
    <property type="entry name" value="Hydrolase_4"/>
    <property type="match status" value="1"/>
</dbReference>
<dbReference type="EMBL" id="DVGZ01000078">
    <property type="protein sequence ID" value="HIR47492.1"/>
    <property type="molecule type" value="Genomic_DNA"/>
</dbReference>
<dbReference type="Gene3D" id="3.40.50.1820">
    <property type="entry name" value="alpha/beta hydrolase"/>
    <property type="match status" value="1"/>
</dbReference>
<dbReference type="InterPro" id="IPR022742">
    <property type="entry name" value="Hydrolase_4"/>
</dbReference>
<reference evidence="2" key="1">
    <citation type="submission" date="2020-10" db="EMBL/GenBank/DDBJ databases">
        <authorList>
            <person name="Gilroy R."/>
        </authorList>
    </citation>
    <scope>NUCLEOTIDE SEQUENCE</scope>
    <source>
        <strain evidence="2">ChiSxjej1B13-7958</strain>
    </source>
</reference>
<dbReference type="InterPro" id="IPR051044">
    <property type="entry name" value="MAG_DAG_Lipase"/>
</dbReference>
<evidence type="ECO:0000313" key="3">
    <source>
        <dbReference type="Proteomes" id="UP000824242"/>
    </source>
</evidence>
<accession>A0A9D1DER8</accession>
<comment type="caution">
    <text evidence="2">The sequence shown here is derived from an EMBL/GenBank/DDBJ whole genome shotgun (WGS) entry which is preliminary data.</text>
</comment>
<dbReference type="InterPro" id="IPR029058">
    <property type="entry name" value="AB_hydrolase_fold"/>
</dbReference>
<reference evidence="2" key="2">
    <citation type="journal article" date="2021" name="PeerJ">
        <title>Extensive microbial diversity within the chicken gut microbiome revealed by metagenomics and culture.</title>
        <authorList>
            <person name="Gilroy R."/>
            <person name="Ravi A."/>
            <person name="Getino M."/>
            <person name="Pursley I."/>
            <person name="Horton D.L."/>
            <person name="Alikhan N.F."/>
            <person name="Baker D."/>
            <person name="Gharbi K."/>
            <person name="Hall N."/>
            <person name="Watson M."/>
            <person name="Adriaenssens E.M."/>
            <person name="Foster-Nyarko E."/>
            <person name="Jarju S."/>
            <person name="Secka A."/>
            <person name="Antonio M."/>
            <person name="Oren A."/>
            <person name="Chaudhuri R.R."/>
            <person name="La Ragione R."/>
            <person name="Hildebrand F."/>
            <person name="Pallen M.J."/>
        </authorList>
    </citation>
    <scope>NUCLEOTIDE SEQUENCE</scope>
    <source>
        <strain evidence="2">ChiSxjej1B13-7958</strain>
    </source>
</reference>
<dbReference type="AlphaFoldDB" id="A0A9D1DER8"/>
<feature type="domain" description="Serine aminopeptidase S33" evidence="1">
    <location>
        <begin position="32"/>
        <end position="294"/>
    </location>
</feature>
<dbReference type="PANTHER" id="PTHR11614">
    <property type="entry name" value="PHOSPHOLIPASE-RELATED"/>
    <property type="match status" value="1"/>
</dbReference>
<dbReference type="SUPFAM" id="SSF53474">
    <property type="entry name" value="alpha/beta-Hydrolases"/>
    <property type="match status" value="1"/>
</dbReference>
<name>A0A9D1DER8_9FIRM</name>
<protein>
    <submittedName>
        <fullName evidence="2">Lysophospholipase</fullName>
    </submittedName>
</protein>
<sequence length="311" mass="35008">MDLLMKEISFDSCACDERIFVRVVEPADKLHTRGVLQIAHGMAEHSLLYLDFANYMARAGFAVAVNDHLGHGKSVSKGGAFGYFGEGGAQNLVRDMHKLYSLMHAEYPNVPYFLMGHSMGSFLARSYAAQFGDELAAAVFMGTCGPQNRMVFAAERKLADRMVDKFGAKSHHPLFSRMSIERFNKAFAPNRTPSDWVTRDEAEVDRYVADPLCGFDFTISGYRDVVYLQSEVTSDDWLRRLPKTLPVLLISGDQDPLGDFGKGIRRLLSRLRETGHDAEMILYPGARHALITETNRDEVYRDLLSYLEKNC</sequence>
<proteinExistence type="predicted"/>
<dbReference type="Proteomes" id="UP000824242">
    <property type="component" value="Unassembled WGS sequence"/>
</dbReference>
<evidence type="ECO:0000313" key="2">
    <source>
        <dbReference type="EMBL" id="HIR47492.1"/>
    </source>
</evidence>
<organism evidence="2 3">
    <name type="scientific">Candidatus Caccousia avicola</name>
    <dbReference type="NCBI Taxonomy" id="2840721"/>
    <lineage>
        <taxon>Bacteria</taxon>
        <taxon>Bacillati</taxon>
        <taxon>Bacillota</taxon>
        <taxon>Clostridia</taxon>
        <taxon>Eubacteriales</taxon>
        <taxon>Oscillospiraceae</taxon>
        <taxon>Oscillospiraceae incertae sedis</taxon>
        <taxon>Candidatus Caccousia</taxon>
    </lineage>
</organism>